<evidence type="ECO:0000313" key="6">
    <source>
        <dbReference type="Proteomes" id="UP001626550"/>
    </source>
</evidence>
<dbReference type="SMART" id="SM00194">
    <property type="entry name" value="PTPc"/>
    <property type="match status" value="1"/>
</dbReference>
<dbReference type="PROSITE" id="PS50001">
    <property type="entry name" value="SH2"/>
    <property type="match status" value="1"/>
</dbReference>
<proteinExistence type="predicted"/>
<comment type="caution">
    <text evidence="5">The sequence shown here is derived from an EMBL/GenBank/DDBJ whole genome shotgun (WGS) entry which is preliminary data.</text>
</comment>
<dbReference type="InterPro" id="IPR000980">
    <property type="entry name" value="SH2"/>
</dbReference>
<dbReference type="Gene3D" id="3.90.190.10">
    <property type="entry name" value="Protein tyrosine phosphatase superfamily"/>
    <property type="match status" value="1"/>
</dbReference>
<dbReference type="PROSITE" id="PS50055">
    <property type="entry name" value="TYR_PHOSPHATASE_PTP"/>
    <property type="match status" value="1"/>
</dbReference>
<evidence type="ECO:0000259" key="4">
    <source>
        <dbReference type="PROSITE" id="PS50056"/>
    </source>
</evidence>
<dbReference type="AlphaFoldDB" id="A0ABD2QPB4"/>
<dbReference type="PROSITE" id="PS00383">
    <property type="entry name" value="TYR_PHOSPHATASE_1"/>
    <property type="match status" value="1"/>
</dbReference>
<dbReference type="EMBL" id="JBJKFK010000002">
    <property type="protein sequence ID" value="KAL3321268.1"/>
    <property type="molecule type" value="Genomic_DNA"/>
</dbReference>
<gene>
    <name evidence="5" type="primary">PTPN6</name>
    <name evidence="5" type="ORF">Ciccas_000024</name>
</gene>
<sequence length="526" mass="60262">MEHQGMLKEMNGDIIDLNYPLYTKDPTTERWFHSKVSSKDSEKMLIEHGKDGSFLVRESVHKPGCYVLSVRNEGAVSHIMIQCHLDGKFDIGGGKQFPTLKSLIDYYTDSPMVLIQGGIVTLKQPYNATRFNISIIETRMQQLEQETIRNDLFAGFFEEFEQLDCDMQSFSRDIGSLNGNWDKNRFKNILPIDSTRVILKDINEKDPVSSYINANYIHFPDKLSSLYPTFYQNKKSKSDSDTGNLDKLPSISFLFTHKPRYIATQGTLPNTVTDFWRMVWQEHSILLVMITKEVERDRTKCLRYWPNAEEGSREMPVKDGVLVVSFIEEHEYENFVVRELYLCKRSKSSMKEKNGFKVWHYHFLGWPDHGAPDDPSCVLEYIQDISNLQDEHSEAGPIIVHCSAGIGRTGTYIVIDMLVSLIKVMGVNCDVDIFKTVQLVREQRSGLVQTASQYQFVYKAVSQFIHSLKCRIQAEVNIKKLGRDYSNINRSEDDMGLVHNSSESANRVLSTSFGSSPEGSTKNIEL</sequence>
<dbReference type="SMART" id="SM00404">
    <property type="entry name" value="PTPc_motif"/>
    <property type="match status" value="1"/>
</dbReference>
<evidence type="ECO:0000259" key="2">
    <source>
        <dbReference type="PROSITE" id="PS50001"/>
    </source>
</evidence>
<keyword evidence="1" id="KW-0727">SH2 domain</keyword>
<dbReference type="PRINTS" id="PR00700">
    <property type="entry name" value="PRTYPHPHTASE"/>
</dbReference>
<dbReference type="PANTHER" id="PTHR46559">
    <property type="entry name" value="TYROSINE-PROTEIN PHOSPHATASE NON-RECEPTOR TYPE 11"/>
    <property type="match status" value="1"/>
</dbReference>
<reference evidence="5 6" key="1">
    <citation type="submission" date="2024-11" db="EMBL/GenBank/DDBJ databases">
        <title>Adaptive evolution of stress response genes in parasites aligns with host niche diversity.</title>
        <authorList>
            <person name="Hahn C."/>
            <person name="Resl P."/>
        </authorList>
    </citation>
    <scope>NUCLEOTIDE SEQUENCE [LARGE SCALE GENOMIC DNA]</scope>
    <source>
        <strain evidence="5">EGGRZ-B1_66</strain>
        <tissue evidence="5">Body</tissue>
    </source>
</reference>
<dbReference type="SUPFAM" id="SSF52799">
    <property type="entry name" value="(Phosphotyrosine protein) phosphatases II"/>
    <property type="match status" value="1"/>
</dbReference>
<dbReference type="PRINTS" id="PR00401">
    <property type="entry name" value="SH2DOMAIN"/>
</dbReference>
<dbReference type="Pfam" id="PF00102">
    <property type="entry name" value="Y_phosphatase"/>
    <property type="match status" value="1"/>
</dbReference>
<dbReference type="PANTHER" id="PTHR46559:SF3">
    <property type="entry name" value="TYROSINE-PROTEIN PHOSPHATASE NON-RECEPTOR TYPE"/>
    <property type="match status" value="1"/>
</dbReference>
<dbReference type="Proteomes" id="UP001626550">
    <property type="component" value="Unassembled WGS sequence"/>
</dbReference>
<dbReference type="PROSITE" id="PS50056">
    <property type="entry name" value="TYR_PHOSPHATASE_2"/>
    <property type="match status" value="1"/>
</dbReference>
<dbReference type="SUPFAM" id="SSF55550">
    <property type="entry name" value="SH2 domain"/>
    <property type="match status" value="1"/>
</dbReference>
<feature type="domain" description="Tyrosine-protein phosphatase" evidence="3">
    <location>
        <begin position="156"/>
        <end position="464"/>
    </location>
</feature>
<dbReference type="InterPro" id="IPR029021">
    <property type="entry name" value="Prot-tyrosine_phosphatase-like"/>
</dbReference>
<dbReference type="CDD" id="cd09931">
    <property type="entry name" value="SH2_C-SH2_SHP_like"/>
    <property type="match status" value="1"/>
</dbReference>
<dbReference type="InterPro" id="IPR016130">
    <property type="entry name" value="Tyr_Pase_AS"/>
</dbReference>
<evidence type="ECO:0000256" key="1">
    <source>
        <dbReference type="PROSITE-ProRule" id="PRU00191"/>
    </source>
</evidence>
<dbReference type="Gene3D" id="3.30.505.10">
    <property type="entry name" value="SH2 domain"/>
    <property type="match status" value="1"/>
</dbReference>
<dbReference type="InterPro" id="IPR000242">
    <property type="entry name" value="PTP_cat"/>
</dbReference>
<protein>
    <submittedName>
        <fullName evidence="5">Tyrosine-protein phosphatase non-receptor type 6</fullName>
    </submittedName>
</protein>
<name>A0ABD2QPB4_9PLAT</name>
<dbReference type="Pfam" id="PF00017">
    <property type="entry name" value="SH2"/>
    <property type="match status" value="1"/>
</dbReference>
<dbReference type="InterPro" id="IPR036860">
    <property type="entry name" value="SH2_dom_sf"/>
</dbReference>
<dbReference type="SMART" id="SM00252">
    <property type="entry name" value="SH2"/>
    <property type="match status" value="1"/>
</dbReference>
<dbReference type="InterPro" id="IPR003595">
    <property type="entry name" value="Tyr_Pase_cat"/>
</dbReference>
<accession>A0ABD2QPB4</accession>
<evidence type="ECO:0000313" key="5">
    <source>
        <dbReference type="EMBL" id="KAL3321268.1"/>
    </source>
</evidence>
<organism evidence="5 6">
    <name type="scientific">Cichlidogyrus casuarinus</name>
    <dbReference type="NCBI Taxonomy" id="1844966"/>
    <lineage>
        <taxon>Eukaryota</taxon>
        <taxon>Metazoa</taxon>
        <taxon>Spiralia</taxon>
        <taxon>Lophotrochozoa</taxon>
        <taxon>Platyhelminthes</taxon>
        <taxon>Monogenea</taxon>
        <taxon>Monopisthocotylea</taxon>
        <taxon>Dactylogyridea</taxon>
        <taxon>Ancyrocephalidae</taxon>
        <taxon>Cichlidogyrus</taxon>
    </lineage>
</organism>
<feature type="domain" description="Tyrosine specific protein phosphatases" evidence="4">
    <location>
        <begin position="379"/>
        <end position="455"/>
    </location>
</feature>
<dbReference type="InterPro" id="IPR000387">
    <property type="entry name" value="Tyr_Pase_dom"/>
</dbReference>
<evidence type="ECO:0000259" key="3">
    <source>
        <dbReference type="PROSITE" id="PS50055"/>
    </source>
</evidence>
<feature type="domain" description="SH2" evidence="2">
    <location>
        <begin position="31"/>
        <end position="126"/>
    </location>
</feature>
<keyword evidence="6" id="KW-1185">Reference proteome</keyword>